<evidence type="ECO:0000256" key="13">
    <source>
        <dbReference type="PROSITE-ProRule" id="PRU00192"/>
    </source>
</evidence>
<dbReference type="Pfam" id="PF04088">
    <property type="entry name" value="Peroxin-13_N"/>
    <property type="match status" value="1"/>
</dbReference>
<dbReference type="InterPro" id="IPR036028">
    <property type="entry name" value="SH3-like_dom_sf"/>
</dbReference>
<feature type="compositionally biased region" description="Pro residues" evidence="14">
    <location>
        <begin position="52"/>
        <end position="62"/>
    </location>
</feature>
<keyword evidence="3" id="KW-0813">Transport</keyword>
<evidence type="ECO:0000256" key="10">
    <source>
        <dbReference type="ARBA" id="ARBA00029693"/>
    </source>
</evidence>
<dbReference type="GO" id="GO:0016560">
    <property type="term" value="P:protein import into peroxisome matrix, docking"/>
    <property type="evidence" value="ECO:0007669"/>
    <property type="project" value="InterPro"/>
</dbReference>
<dbReference type="GO" id="GO:0005778">
    <property type="term" value="C:peroxisomal membrane"/>
    <property type="evidence" value="ECO:0007669"/>
    <property type="project" value="UniProtKB-SubCell"/>
</dbReference>
<accession>A0A2C9JPI5</accession>
<evidence type="ECO:0000256" key="5">
    <source>
        <dbReference type="ARBA" id="ARBA00022927"/>
    </source>
</evidence>
<keyword evidence="5" id="KW-0653">Protein transport</keyword>
<evidence type="ECO:0000313" key="16">
    <source>
        <dbReference type="EnsemblMetazoa" id="BGLB005823-PC"/>
    </source>
</evidence>
<dbReference type="CDD" id="cd11864">
    <property type="entry name" value="SH3_PEX13_eumet"/>
    <property type="match status" value="1"/>
</dbReference>
<evidence type="ECO:0000256" key="2">
    <source>
        <dbReference type="ARBA" id="ARBA00022443"/>
    </source>
</evidence>
<dbReference type="PANTHER" id="PTHR19332:SF1">
    <property type="entry name" value="PEROXISOMAL MEMBRANE PROTEIN PEX13"/>
    <property type="match status" value="1"/>
</dbReference>
<keyword evidence="4" id="KW-0812">Transmembrane</keyword>
<dbReference type="KEGG" id="bgt:106062414"/>
<evidence type="ECO:0000256" key="12">
    <source>
        <dbReference type="ARBA" id="ARBA00046271"/>
    </source>
</evidence>
<dbReference type="GO" id="GO:1990429">
    <property type="term" value="C:peroxisomal importomer complex"/>
    <property type="evidence" value="ECO:0007669"/>
    <property type="project" value="TreeGrafter"/>
</dbReference>
<dbReference type="PANTHER" id="PTHR19332">
    <property type="entry name" value="PEROXISOMAL MEMBRANE PROTEIN PEX13"/>
    <property type="match status" value="1"/>
</dbReference>
<organism evidence="16 17">
    <name type="scientific">Biomphalaria glabrata</name>
    <name type="common">Bloodfluke planorb</name>
    <name type="synonym">Freshwater snail</name>
    <dbReference type="NCBI Taxonomy" id="6526"/>
    <lineage>
        <taxon>Eukaryota</taxon>
        <taxon>Metazoa</taxon>
        <taxon>Spiralia</taxon>
        <taxon>Lophotrochozoa</taxon>
        <taxon>Mollusca</taxon>
        <taxon>Gastropoda</taxon>
        <taxon>Heterobranchia</taxon>
        <taxon>Euthyneura</taxon>
        <taxon>Panpulmonata</taxon>
        <taxon>Hygrophila</taxon>
        <taxon>Lymnaeoidea</taxon>
        <taxon>Planorbidae</taxon>
        <taxon>Biomphalaria</taxon>
    </lineage>
</organism>
<feature type="domain" description="SH3" evidence="15">
    <location>
        <begin position="276"/>
        <end position="340"/>
    </location>
</feature>
<name>A0A2C9JPI5_BIOGL</name>
<comment type="similarity">
    <text evidence="1">Belongs to the peroxin-13 family.</text>
</comment>
<dbReference type="OrthoDB" id="10037838at2759"/>
<feature type="compositionally biased region" description="Polar residues" evidence="14">
    <location>
        <begin position="349"/>
        <end position="367"/>
    </location>
</feature>
<proteinExistence type="inferred from homology"/>
<keyword evidence="7" id="KW-0811">Translocation</keyword>
<dbReference type="Proteomes" id="UP000076420">
    <property type="component" value="Unassembled WGS sequence"/>
</dbReference>
<feature type="region of interest" description="Disordered" evidence="14">
    <location>
        <begin position="40"/>
        <end position="69"/>
    </location>
</feature>
<comment type="subcellular location">
    <subcellularLocation>
        <location evidence="12">Peroxisome membrane</location>
    </subcellularLocation>
</comment>
<keyword evidence="8" id="KW-0472">Membrane</keyword>
<evidence type="ECO:0000259" key="15">
    <source>
        <dbReference type="PROSITE" id="PS50002"/>
    </source>
</evidence>
<evidence type="ECO:0000256" key="11">
    <source>
        <dbReference type="ARBA" id="ARBA00034535"/>
    </source>
</evidence>
<evidence type="ECO:0000256" key="8">
    <source>
        <dbReference type="ARBA" id="ARBA00023136"/>
    </source>
</evidence>
<dbReference type="PROSITE" id="PS50002">
    <property type="entry name" value="SH3"/>
    <property type="match status" value="1"/>
</dbReference>
<keyword evidence="6" id="KW-1133">Transmembrane helix</keyword>
<evidence type="ECO:0000256" key="6">
    <source>
        <dbReference type="ARBA" id="ARBA00022989"/>
    </source>
</evidence>
<protein>
    <recommendedName>
        <fullName evidence="11">Peroxisomal membrane protein PEX13</fullName>
    </recommendedName>
    <alternativeName>
        <fullName evidence="10">Peroxin-13</fullName>
    </alternativeName>
</protein>
<evidence type="ECO:0000256" key="3">
    <source>
        <dbReference type="ARBA" id="ARBA00022448"/>
    </source>
</evidence>
<evidence type="ECO:0000313" key="17">
    <source>
        <dbReference type="Proteomes" id="UP000076420"/>
    </source>
</evidence>
<dbReference type="Gene3D" id="2.30.30.40">
    <property type="entry name" value="SH3 Domains"/>
    <property type="match status" value="1"/>
</dbReference>
<dbReference type="InterPro" id="IPR035463">
    <property type="entry name" value="Pex13"/>
</dbReference>
<sequence length="419" mass="45358">MSAPLKPWERPGVNYQNTTHYPVNTMSASVPGSQDRLTATMGIPPSANPSMTSPPPVPPRPSQQPTFNSRLGGPSIGYGGYGGYSSYGGYGNYSSPFGYGGYGNLYSSPYSNFSSNRMGDVRSGFAQHAEESSRPAFESIESIVYAVNSVGMMLDSTFQAVYNSFRAVIGVADNFTRLKSQLIQVFSALAFIRTLRYFFRKLLEILRLRPKGEADKLWKLASAEAAKLSQAGGSGKSSWPILLFFGIIMGGPYLIWKLISAFSSESAQASWSSGEDDHFVARANYSFQGQNSEELSFSAGQNIIVAPKELQPQVRGWLLACVDGQKTGMIPANYVSILGKKSGTKHSTETPNQPSSVSTDRSTLGPESQLQQVFDSTQSQVSNLNESQLDSAFCEDTKTGLLKDDSSKSAADILNDVDK</sequence>
<keyword evidence="2 13" id="KW-0728">SH3 domain</keyword>
<gene>
    <name evidence="16" type="primary">106062414</name>
</gene>
<evidence type="ECO:0000256" key="4">
    <source>
        <dbReference type="ARBA" id="ARBA00022692"/>
    </source>
</evidence>
<evidence type="ECO:0000256" key="7">
    <source>
        <dbReference type="ARBA" id="ARBA00023010"/>
    </source>
</evidence>
<keyword evidence="9" id="KW-0576">Peroxisome</keyword>
<dbReference type="Pfam" id="PF14604">
    <property type="entry name" value="SH3_9"/>
    <property type="match status" value="1"/>
</dbReference>
<evidence type="ECO:0000256" key="9">
    <source>
        <dbReference type="ARBA" id="ARBA00023140"/>
    </source>
</evidence>
<evidence type="ECO:0000256" key="14">
    <source>
        <dbReference type="SAM" id="MobiDB-lite"/>
    </source>
</evidence>
<dbReference type="AlphaFoldDB" id="A0A2C9JPI5"/>
<feature type="region of interest" description="Disordered" evidence="14">
    <location>
        <begin position="342"/>
        <end position="367"/>
    </location>
</feature>
<dbReference type="VEuPathDB" id="VectorBase:BGLB005823"/>
<dbReference type="InterPro" id="IPR001452">
    <property type="entry name" value="SH3_domain"/>
</dbReference>
<dbReference type="VEuPathDB" id="VectorBase:BGLAX_026455"/>
<dbReference type="SUPFAM" id="SSF50044">
    <property type="entry name" value="SH3-domain"/>
    <property type="match status" value="1"/>
</dbReference>
<dbReference type="RefSeq" id="XP_013076132.2">
    <property type="nucleotide sequence ID" value="XM_013220678.2"/>
</dbReference>
<evidence type="ECO:0000256" key="1">
    <source>
        <dbReference type="ARBA" id="ARBA00006033"/>
    </source>
</evidence>
<dbReference type="EnsemblMetazoa" id="BGLB005823-RC">
    <property type="protein sequence ID" value="BGLB005823-PC"/>
    <property type="gene ID" value="BGLB005823"/>
</dbReference>
<dbReference type="InterPro" id="IPR007223">
    <property type="entry name" value="Peroxin-13_N"/>
</dbReference>
<dbReference type="SMART" id="SM00326">
    <property type="entry name" value="SH3"/>
    <property type="match status" value="1"/>
</dbReference>
<reference evidence="16" key="1">
    <citation type="submission" date="2020-05" db="UniProtKB">
        <authorList>
            <consortium name="EnsemblMetazoa"/>
        </authorList>
    </citation>
    <scope>IDENTIFICATION</scope>
    <source>
        <strain evidence="16">BB02</strain>
    </source>
</reference>
<dbReference type="STRING" id="6526.A0A2C9JPI5"/>
<dbReference type="FunFam" id="2.30.30.40:FF:000109">
    <property type="entry name" value="Peroxisomal biogenesis factor 13"/>
    <property type="match status" value="1"/>
</dbReference>